<comment type="caution">
    <text evidence="2">The sequence shown here is derived from an EMBL/GenBank/DDBJ whole genome shotgun (WGS) entry which is preliminary data.</text>
</comment>
<dbReference type="Pfam" id="PF07173">
    <property type="entry name" value="GRDP-like"/>
    <property type="match status" value="1"/>
</dbReference>
<protein>
    <recommendedName>
        <fullName evidence="3">Glycine-rich domain-containing protein 1</fullName>
    </recommendedName>
</protein>
<reference evidence="2" key="1">
    <citation type="journal article" date="2014" name="PLoS Genet.">
        <title>Signature Gene Expression Reveals Novel Clues to the Molecular Mechanisms of Dimorphic Transition in Penicillium marneffei.</title>
        <authorList>
            <person name="Yang E."/>
            <person name="Wang G."/>
            <person name="Cai J."/>
            <person name="Woo P.C."/>
            <person name="Lau S.K."/>
            <person name="Yuen K.-Y."/>
            <person name="Chow W.-N."/>
            <person name="Lin X."/>
        </authorList>
    </citation>
    <scope>NUCLEOTIDE SEQUENCE [LARGE SCALE GENOMIC DNA]</scope>
    <source>
        <strain evidence="2">PM1</strain>
    </source>
</reference>
<organism evidence="2">
    <name type="scientific">Talaromyces marneffei PM1</name>
    <dbReference type="NCBI Taxonomy" id="1077442"/>
    <lineage>
        <taxon>Eukaryota</taxon>
        <taxon>Fungi</taxon>
        <taxon>Dikarya</taxon>
        <taxon>Ascomycota</taxon>
        <taxon>Pezizomycotina</taxon>
        <taxon>Eurotiomycetes</taxon>
        <taxon>Eurotiomycetidae</taxon>
        <taxon>Eurotiales</taxon>
        <taxon>Trichocomaceae</taxon>
        <taxon>Talaromyces</taxon>
        <taxon>Talaromyces sect. Talaromyces</taxon>
    </lineage>
</organism>
<dbReference type="PANTHER" id="PTHR34365:SF7">
    <property type="entry name" value="GLYCINE-RICH DOMAIN-CONTAINING PROTEIN 1"/>
    <property type="match status" value="1"/>
</dbReference>
<feature type="region of interest" description="Disordered" evidence="1">
    <location>
        <begin position="1"/>
        <end position="46"/>
    </location>
</feature>
<evidence type="ECO:0008006" key="3">
    <source>
        <dbReference type="Google" id="ProtNLM"/>
    </source>
</evidence>
<feature type="region of interest" description="Disordered" evidence="1">
    <location>
        <begin position="638"/>
        <end position="662"/>
    </location>
</feature>
<proteinExistence type="predicted"/>
<feature type="compositionally biased region" description="Low complexity" evidence="1">
    <location>
        <begin position="650"/>
        <end position="659"/>
    </location>
</feature>
<evidence type="ECO:0000313" key="2">
    <source>
        <dbReference type="EMBL" id="KFX48223.1"/>
    </source>
</evidence>
<sequence>MTVEEVLAKPMLSKEGGKVSEKEQDIKDASSSNGDAPPTYEEQQQEDEQFIVEIPPLNFPDPGLATNSTVEKDRCILHLKLLAALADLRETISSIDGLFGIHDSQASKFPEETRSKALIRIREKRWAVYTARAVDRYTDWWTQCIPVSEATPTIFTIQSKEYPALTSSSPSSWLAKSLPPLDVLMVWHAHLLNPRTYLEDCLRGGKMRAWATDFPWQLINAAIDNKTLDYNPGDEAIEHFTKNTGHQWENLDDPEEKELKCLNCSCPIKVAWTFGDFGTDLDAPFDKCPGYADKDFVTYCQSSACRFKHDHQALRVARFHQDVKDLLNNYRPMPGTYLSLEGLPRHTQDNTFPNLLIQASKGVVSEYTRPMGSAQDMTGVKKLIESLMADVKVLMTINGNSRYSHRLKREQRISIRRMMSHYWENSSIFGLDLVGAVIRQGTFIQKMDNLDWIHSPAVAATMDRLIRKYGIFFQIMISNANQMAVPTLDVDLAWHTHQMSPARYFAYSISQTSKVRLRVENFIDHDDKVDEGKLSDAFQWTSKKYKEVTNGELYSECTCWYCEATRESYLYPSLSVPSSSTRRARTLAESLHDDPQISSEPDKNPHISAHSAVRVNSANADADAKLKTMRLRQMWDKSRRRAIKREQKQGKNGNSNNKSRSYDESIDPYYPMVYGYPYFMPYYAPYMADPYIYGGAYPCNPACMNGDVGAYGNCAAGTCGAAVASGACAGAGGGGCGSGACGGGGGGGGGCGGGGGGGGGCGGGGGG</sequence>
<name>A0A093XSI4_TALMA</name>
<dbReference type="AlphaFoldDB" id="A0A093XSI4"/>
<evidence type="ECO:0000256" key="1">
    <source>
        <dbReference type="SAM" id="MobiDB-lite"/>
    </source>
</evidence>
<feature type="compositionally biased region" description="Basic and acidic residues" evidence="1">
    <location>
        <begin position="15"/>
        <end position="28"/>
    </location>
</feature>
<gene>
    <name evidence="2" type="ORF">GQ26_0132620</name>
</gene>
<feature type="region of interest" description="Disordered" evidence="1">
    <location>
        <begin position="585"/>
        <end position="605"/>
    </location>
</feature>
<dbReference type="PANTHER" id="PTHR34365">
    <property type="entry name" value="ENOLASE (DUF1399)"/>
    <property type="match status" value="1"/>
</dbReference>
<accession>A0A093XSI4</accession>
<feature type="compositionally biased region" description="Basic and acidic residues" evidence="1">
    <location>
        <begin position="590"/>
        <end position="605"/>
    </location>
</feature>
<dbReference type="EMBL" id="JPOX01000013">
    <property type="protein sequence ID" value="KFX48223.1"/>
    <property type="molecule type" value="Genomic_DNA"/>
</dbReference>
<dbReference type="InterPro" id="IPR009836">
    <property type="entry name" value="GRDP-like"/>
</dbReference>
<dbReference type="eggNOG" id="ENOG502RYJ5">
    <property type="taxonomic scope" value="Eukaryota"/>
</dbReference>